<dbReference type="Gene3D" id="3.90.190.10">
    <property type="entry name" value="Protein tyrosine phosphatase superfamily"/>
    <property type="match status" value="1"/>
</dbReference>
<keyword evidence="4" id="KW-0378">Hydrolase</keyword>
<name>A0A7W6GNK2_9SPHN</name>
<comment type="similarity">
    <text evidence="1">Belongs to the protein-tyrosine phosphatase family.</text>
</comment>
<dbReference type="PROSITE" id="PS50056">
    <property type="entry name" value="TYR_PHOSPHATASE_2"/>
    <property type="match status" value="1"/>
</dbReference>
<dbReference type="EC" id="3.1.3.48" evidence="4"/>
<comment type="caution">
    <text evidence="4">The sequence shown here is derived from an EMBL/GenBank/DDBJ whole genome shotgun (WGS) entry which is preliminary data.</text>
</comment>
<evidence type="ECO:0000313" key="5">
    <source>
        <dbReference type="Proteomes" id="UP000552757"/>
    </source>
</evidence>
<evidence type="ECO:0000313" key="4">
    <source>
        <dbReference type="EMBL" id="MBB3981905.1"/>
    </source>
</evidence>
<dbReference type="RefSeq" id="WP_183955009.1">
    <property type="nucleotide sequence ID" value="NZ_JACIEB010000003.1"/>
</dbReference>
<accession>A0A7W6GNK2</accession>
<dbReference type="EMBL" id="JACIEB010000003">
    <property type="protein sequence ID" value="MBB3981905.1"/>
    <property type="molecule type" value="Genomic_DNA"/>
</dbReference>
<reference evidence="4 5" key="1">
    <citation type="submission" date="2020-08" db="EMBL/GenBank/DDBJ databases">
        <title>Genomic Encyclopedia of Type Strains, Phase IV (KMG-IV): sequencing the most valuable type-strain genomes for metagenomic binning, comparative biology and taxonomic classification.</title>
        <authorList>
            <person name="Goeker M."/>
        </authorList>
    </citation>
    <scope>NUCLEOTIDE SEQUENCE [LARGE SCALE GENOMIC DNA]</scope>
    <source>
        <strain evidence="4 5">DSM 29348</strain>
    </source>
</reference>
<dbReference type="Pfam" id="PF13350">
    <property type="entry name" value="Y_phosphatase3"/>
    <property type="match status" value="1"/>
</dbReference>
<sequence length="350" mass="38681">MKNHGFTAITAVLAALLSSTAFAREAAVVTRLDDQTVELSRETDAPVALWISKDTILDDGDQRVATASKDRKVKLSIATSQRRYVILAGKDGEQVVAAERVLPLQQGSNFRDVGGYVTKDGKTVRWDKAFRSGAMPLLTDADYALLGQLGIATIVDLRSLEERQVAPDLLDDRTGAMFVANDYSLKPMMAQFGAGNGENVYSGMEKILAPQFRSLFRRLLADEGAVVYHCSAGQDRTGIATALLYDTLGVDRETILKDYHLSTDLRRPRWEMPQVDPKDYPDNPVVQMYMAGKPEERELTKPLYTPTGASQLAQFFTYLDQQYGGSEGYLKQALGLSDVDIARLRAVMLR</sequence>
<dbReference type="GO" id="GO:0004725">
    <property type="term" value="F:protein tyrosine phosphatase activity"/>
    <property type="evidence" value="ECO:0007669"/>
    <property type="project" value="UniProtKB-EC"/>
</dbReference>
<feature type="domain" description="Tyrosine specific protein phosphatases" evidence="3">
    <location>
        <begin position="210"/>
        <end position="280"/>
    </location>
</feature>
<keyword evidence="2" id="KW-0732">Signal</keyword>
<feature type="signal peptide" evidence="2">
    <location>
        <begin position="1"/>
        <end position="23"/>
    </location>
</feature>
<dbReference type="AlphaFoldDB" id="A0A7W6GNK2"/>
<feature type="chain" id="PRO_5031227756" evidence="2">
    <location>
        <begin position="24"/>
        <end position="350"/>
    </location>
</feature>
<dbReference type="PANTHER" id="PTHR31126:SF1">
    <property type="entry name" value="TYROSINE SPECIFIC PROTEIN PHOSPHATASES DOMAIN-CONTAINING PROTEIN"/>
    <property type="match status" value="1"/>
</dbReference>
<dbReference type="InterPro" id="IPR000387">
    <property type="entry name" value="Tyr_Pase_dom"/>
</dbReference>
<dbReference type="InterPro" id="IPR026893">
    <property type="entry name" value="Tyr/Ser_Pase_IphP-type"/>
</dbReference>
<evidence type="ECO:0000256" key="1">
    <source>
        <dbReference type="ARBA" id="ARBA00009580"/>
    </source>
</evidence>
<evidence type="ECO:0000256" key="2">
    <source>
        <dbReference type="SAM" id="SignalP"/>
    </source>
</evidence>
<organism evidence="4 5">
    <name type="scientific">Sphingobium fontiphilum</name>
    <dbReference type="NCBI Taxonomy" id="944425"/>
    <lineage>
        <taxon>Bacteria</taxon>
        <taxon>Pseudomonadati</taxon>
        <taxon>Pseudomonadota</taxon>
        <taxon>Alphaproteobacteria</taxon>
        <taxon>Sphingomonadales</taxon>
        <taxon>Sphingomonadaceae</taxon>
        <taxon>Sphingobium</taxon>
    </lineage>
</organism>
<proteinExistence type="inferred from homology"/>
<dbReference type="PANTHER" id="PTHR31126">
    <property type="entry name" value="TYROSINE-PROTEIN PHOSPHATASE"/>
    <property type="match status" value="1"/>
</dbReference>
<dbReference type="InterPro" id="IPR029021">
    <property type="entry name" value="Prot-tyrosine_phosphatase-like"/>
</dbReference>
<dbReference type="Proteomes" id="UP000552757">
    <property type="component" value="Unassembled WGS sequence"/>
</dbReference>
<gene>
    <name evidence="4" type="ORF">GGR44_001564</name>
</gene>
<evidence type="ECO:0000259" key="3">
    <source>
        <dbReference type="PROSITE" id="PS50056"/>
    </source>
</evidence>
<dbReference type="SUPFAM" id="SSF52799">
    <property type="entry name" value="(Phosphotyrosine protein) phosphatases II"/>
    <property type="match status" value="1"/>
</dbReference>
<protein>
    <submittedName>
        <fullName evidence="4">Protein-tyrosine phosphatase</fullName>
        <ecNumber evidence="4">3.1.3.48</ecNumber>
    </submittedName>
</protein>
<keyword evidence="5" id="KW-1185">Reference proteome</keyword>